<gene>
    <name evidence="1" type="ORF">SAMN05444959_1356</name>
</gene>
<reference evidence="1 2" key="1">
    <citation type="submission" date="2017-07" db="EMBL/GenBank/DDBJ databases">
        <authorList>
            <person name="Sun Z.S."/>
            <person name="Albrecht U."/>
            <person name="Echele G."/>
            <person name="Lee C.C."/>
        </authorList>
    </citation>
    <scope>NUCLEOTIDE SEQUENCE [LARGE SCALE GENOMIC DNA]</scope>
    <source>
        <strain evidence="1 2">DSM 14827</strain>
    </source>
</reference>
<name>A0A239Q3K0_9RHOB</name>
<organism evidence="1 2">
    <name type="scientific">Paracoccus seriniphilus</name>
    <dbReference type="NCBI Taxonomy" id="184748"/>
    <lineage>
        <taxon>Bacteria</taxon>
        <taxon>Pseudomonadati</taxon>
        <taxon>Pseudomonadota</taxon>
        <taxon>Alphaproteobacteria</taxon>
        <taxon>Rhodobacterales</taxon>
        <taxon>Paracoccaceae</taxon>
        <taxon>Paracoccus</taxon>
    </lineage>
</organism>
<dbReference type="RefSeq" id="WP_089346163.1">
    <property type="nucleotide sequence ID" value="NZ_CP067130.1"/>
</dbReference>
<dbReference type="PANTHER" id="PTHR12526">
    <property type="entry name" value="GLYCOSYLTRANSFERASE"/>
    <property type="match status" value="1"/>
</dbReference>
<evidence type="ECO:0000313" key="1">
    <source>
        <dbReference type="EMBL" id="SNT76888.1"/>
    </source>
</evidence>
<proteinExistence type="predicted"/>
<dbReference type="GO" id="GO:0016740">
    <property type="term" value="F:transferase activity"/>
    <property type="evidence" value="ECO:0007669"/>
    <property type="project" value="UniProtKB-KW"/>
</dbReference>
<dbReference type="Proteomes" id="UP000198307">
    <property type="component" value="Unassembled WGS sequence"/>
</dbReference>
<keyword evidence="2" id="KW-1185">Reference proteome</keyword>
<protein>
    <submittedName>
        <fullName evidence="1">Glycosyltransferase involved in cell wall bisynthesis</fullName>
    </submittedName>
</protein>
<evidence type="ECO:0000313" key="2">
    <source>
        <dbReference type="Proteomes" id="UP000198307"/>
    </source>
</evidence>
<dbReference type="Gene3D" id="3.40.50.2000">
    <property type="entry name" value="Glycogen Phosphorylase B"/>
    <property type="match status" value="3"/>
</dbReference>
<dbReference type="OrthoDB" id="9807795at2"/>
<dbReference type="SUPFAM" id="SSF53756">
    <property type="entry name" value="UDP-Glycosyltransferase/glycogen phosphorylase"/>
    <property type="match status" value="2"/>
</dbReference>
<dbReference type="EMBL" id="FZQB01000035">
    <property type="protein sequence ID" value="SNT76888.1"/>
    <property type="molecule type" value="Genomic_DNA"/>
</dbReference>
<sequence length="727" mass="84178">MSHSSARKILLVSWHFPPYKSSSAFNLFKRLKDTGYEYDVLQIKRGEKPDNEGMFRFASSRFNRYEIEVPTEDARNSEARAHYVAKVLDFYQRLKDRNHYRVVLSHSHEIASHLAAMAIKRANPEIRWLASFGDPIAANPYNESYKFAMLEDDCRTEAEVLQMADRIIVTNPYHQKIVQNSQSLPVDSEKFFILPHCFDERMFHRESSSVQSNRQEREQDSVFRFMHVGMLYKFKRTSEPFMLGARRLLEKHPELKGRFTLEFYGANDRYIQAASDYGLEGIVRFQGTVSYLESLTVMDRADCLLLRDADFSDQGLKETPFYPGKLADYLGAKKPILAITMARGCVPDMMEEVGGAYFTENDIDGIADGMWSAIQGRLVTNATEAEHYSYRQIRSQARRAMKFSKDKKKILIAGHDLKFAKFIMSAIEQRDDLELLVDQWRGHNNHDQEQSLRLLNQADTVFCEWGLGNAVWYSRHKKAGQKLVVRVHAQELRTRHLDQCLHENIDNYIFVSPYYFELMISEFSLCREKCKMVFNMVDTSLLDKPKLPNARFHLGMIGDVPQSKRLDRALDIFEKLYLSDKRYRLFVKGKRPEDYPWMHSKAKAEEMQFYRAQYQRIVDSGWQDCVIFDGYGPIDEWFQKVGWILSVSDHESFHLSVAEGMASGAYPVILNWPGAETIYPPMVIEETIDGAVNTILSGGDEIDVKNVAEVFCKKAQTKIILDIIDAQ</sequence>
<dbReference type="AlphaFoldDB" id="A0A239Q3K0"/>
<accession>A0A239Q3K0</accession>
<keyword evidence="1" id="KW-0808">Transferase</keyword>